<organism evidence="2 3">
    <name type="scientific">Rhodotorula graminis (strain WP1)</name>
    <dbReference type="NCBI Taxonomy" id="578459"/>
    <lineage>
        <taxon>Eukaryota</taxon>
        <taxon>Fungi</taxon>
        <taxon>Dikarya</taxon>
        <taxon>Basidiomycota</taxon>
        <taxon>Pucciniomycotina</taxon>
        <taxon>Microbotryomycetes</taxon>
        <taxon>Sporidiobolales</taxon>
        <taxon>Sporidiobolaceae</taxon>
        <taxon>Rhodotorula</taxon>
    </lineage>
</organism>
<feature type="compositionally biased region" description="Acidic residues" evidence="1">
    <location>
        <begin position="88"/>
        <end position="97"/>
    </location>
</feature>
<dbReference type="AlphaFoldDB" id="A0A194S7V7"/>
<proteinExistence type="predicted"/>
<feature type="region of interest" description="Disordered" evidence="1">
    <location>
        <begin position="70"/>
        <end position="138"/>
    </location>
</feature>
<evidence type="ECO:0000256" key="1">
    <source>
        <dbReference type="SAM" id="MobiDB-lite"/>
    </source>
</evidence>
<dbReference type="OMA" id="MASERQW"/>
<dbReference type="Proteomes" id="UP000053890">
    <property type="component" value="Unassembled WGS sequence"/>
</dbReference>
<feature type="region of interest" description="Disordered" evidence="1">
    <location>
        <begin position="1"/>
        <end position="33"/>
    </location>
</feature>
<accession>A0A194S7V7</accession>
<name>A0A194S7V7_RHOGW</name>
<dbReference type="EMBL" id="KQ474075">
    <property type="protein sequence ID" value="KPV76813.1"/>
    <property type="molecule type" value="Genomic_DNA"/>
</dbReference>
<dbReference type="OrthoDB" id="2529807at2759"/>
<protein>
    <submittedName>
        <fullName evidence="2">Uncharacterized protein</fullName>
    </submittedName>
</protein>
<feature type="compositionally biased region" description="Basic residues" evidence="1">
    <location>
        <begin position="70"/>
        <end position="83"/>
    </location>
</feature>
<reference evidence="2 3" key="1">
    <citation type="journal article" date="2015" name="Front. Microbiol.">
        <title>Genome sequence of the plant growth promoting endophytic yeast Rhodotorula graminis WP1.</title>
        <authorList>
            <person name="Firrincieli A."/>
            <person name="Otillar R."/>
            <person name="Salamov A."/>
            <person name="Schmutz J."/>
            <person name="Khan Z."/>
            <person name="Redman R.S."/>
            <person name="Fleck N.D."/>
            <person name="Lindquist E."/>
            <person name="Grigoriev I.V."/>
            <person name="Doty S.L."/>
        </authorList>
    </citation>
    <scope>NUCLEOTIDE SEQUENCE [LARGE SCALE GENOMIC DNA]</scope>
    <source>
        <strain evidence="2 3">WP1</strain>
    </source>
</reference>
<gene>
    <name evidence="2" type="ORF">RHOBADRAFT_51803</name>
</gene>
<keyword evidence="3" id="KW-1185">Reference proteome</keyword>
<dbReference type="RefSeq" id="XP_018272862.1">
    <property type="nucleotide sequence ID" value="XM_018416025.1"/>
</dbReference>
<dbReference type="GeneID" id="28976473"/>
<sequence>MAPVQPLPDVPSLFAHIRQPDPPPVDLAQPAPLAHERAAVRSLASTVQRGPASTFLHDVVLTRSHTLAVKHRKALDSKKKRTRSSNTSDDDDDDDLVLADKGFVHKRRTRSTDTDDDAPTTATATSGDRRAASRKTAALRTRRIKGQLVKPEVHLDDVDLPPGFPSHDLLTSLHSHASHLLTSTHNLVPPPSASTSRLPPAAQAHFDALEQRAQAQEARLARWGTDAELKAVKATRIRRKGAGTRRALWADADRAFEGPALVALGMLAELLVQDAAAAPGELPLPPPPAPAL</sequence>
<evidence type="ECO:0000313" key="2">
    <source>
        <dbReference type="EMBL" id="KPV76813.1"/>
    </source>
</evidence>
<evidence type="ECO:0000313" key="3">
    <source>
        <dbReference type="Proteomes" id="UP000053890"/>
    </source>
</evidence>